<comment type="function">
    <text evidence="1">Is involved in generating a small heat-stable compound (Nod), an acylated oligomer of N-acetylglucosamine, that stimulates mitosis in various plant protoplasts.</text>
</comment>
<dbReference type="Proteomes" id="UP000662572">
    <property type="component" value="Unassembled WGS sequence"/>
</dbReference>
<dbReference type="CDD" id="cd10917">
    <property type="entry name" value="CE4_NodB_like_6s_7s"/>
    <property type="match status" value="1"/>
</dbReference>
<feature type="signal peptide" evidence="7">
    <location>
        <begin position="1"/>
        <end position="21"/>
    </location>
</feature>
<evidence type="ECO:0000256" key="7">
    <source>
        <dbReference type="SAM" id="SignalP"/>
    </source>
</evidence>
<keyword evidence="5" id="KW-0378">Hydrolase</keyword>
<keyword evidence="4" id="KW-0479">Metal-binding</keyword>
<evidence type="ECO:0000256" key="3">
    <source>
        <dbReference type="ARBA" id="ARBA00020071"/>
    </source>
</evidence>
<dbReference type="RefSeq" id="WP_189485319.1">
    <property type="nucleotide sequence ID" value="NZ_BMZB01000001.1"/>
</dbReference>
<evidence type="ECO:0000259" key="8">
    <source>
        <dbReference type="PROSITE" id="PS51677"/>
    </source>
</evidence>
<keyword evidence="7" id="KW-0732">Signal</keyword>
<dbReference type="PROSITE" id="PS51677">
    <property type="entry name" value="NODB"/>
    <property type="match status" value="1"/>
</dbReference>
<keyword evidence="10" id="KW-1185">Reference proteome</keyword>
<protein>
    <recommendedName>
        <fullName evidence="3">Chitooligosaccharide deacetylase</fullName>
    </recommendedName>
    <alternativeName>
        <fullName evidence="6">Nodulation protein B</fullName>
    </alternativeName>
</protein>
<dbReference type="InterPro" id="IPR011330">
    <property type="entry name" value="Glyco_hydro/deAcase_b/a-brl"/>
</dbReference>
<proteinExistence type="inferred from homology"/>
<comment type="similarity">
    <text evidence="2">Belongs to the polysaccharide deacetylase family.</text>
</comment>
<dbReference type="Pfam" id="PF01522">
    <property type="entry name" value="Polysacc_deac_1"/>
    <property type="match status" value="1"/>
</dbReference>
<evidence type="ECO:0000256" key="2">
    <source>
        <dbReference type="ARBA" id="ARBA00010973"/>
    </source>
</evidence>
<dbReference type="PROSITE" id="PS51257">
    <property type="entry name" value="PROKAR_LIPOPROTEIN"/>
    <property type="match status" value="1"/>
</dbReference>
<dbReference type="GO" id="GO:0005975">
    <property type="term" value="P:carbohydrate metabolic process"/>
    <property type="evidence" value="ECO:0007669"/>
    <property type="project" value="InterPro"/>
</dbReference>
<organism evidence="9 10">
    <name type="scientific">Asticcacaulis endophyticus</name>
    <dbReference type="NCBI Taxonomy" id="1395890"/>
    <lineage>
        <taxon>Bacteria</taxon>
        <taxon>Pseudomonadati</taxon>
        <taxon>Pseudomonadota</taxon>
        <taxon>Alphaproteobacteria</taxon>
        <taxon>Caulobacterales</taxon>
        <taxon>Caulobacteraceae</taxon>
        <taxon>Asticcacaulis</taxon>
    </lineage>
</organism>
<name>A0A918UQA7_9CAUL</name>
<gene>
    <name evidence="9" type="ORF">GCM10011273_10530</name>
</gene>
<dbReference type="EMBL" id="BMZB01000001">
    <property type="protein sequence ID" value="GGZ26841.1"/>
    <property type="molecule type" value="Genomic_DNA"/>
</dbReference>
<dbReference type="PANTHER" id="PTHR10587">
    <property type="entry name" value="GLYCOSYL TRANSFERASE-RELATED"/>
    <property type="match status" value="1"/>
</dbReference>
<feature type="domain" description="NodB homology" evidence="8">
    <location>
        <begin position="56"/>
        <end position="236"/>
    </location>
</feature>
<sequence length="242" mass="25909">MKCSAFAVAVALMAAVSSAYACGPDALGTTRTLAISGEKGQAYGTAQHGPLALAKDEVVITFDDGPRPETTPRVLDALKAQCVKATFFMQGNNLTAYPDLAKQVVADGHSAGLHSYKHDHMNQLSPADQVKDFDATRDIASKVLGKDAAPFYRFPYLGETPDLMNALKVSGYTVFSIDAGANDWEVGETPQTVTDRLMKNLDGKGGIILLHDAQEVTAQAMPLILKTLKDKGYKVVHIEPAR</sequence>
<evidence type="ECO:0000256" key="4">
    <source>
        <dbReference type="ARBA" id="ARBA00022723"/>
    </source>
</evidence>
<dbReference type="InterPro" id="IPR050248">
    <property type="entry name" value="Polysacc_deacetylase_ArnD"/>
</dbReference>
<reference evidence="9" key="1">
    <citation type="journal article" date="2014" name="Int. J. Syst. Evol. Microbiol.">
        <title>Complete genome sequence of Corynebacterium casei LMG S-19264T (=DSM 44701T), isolated from a smear-ripened cheese.</title>
        <authorList>
            <consortium name="US DOE Joint Genome Institute (JGI-PGF)"/>
            <person name="Walter F."/>
            <person name="Albersmeier A."/>
            <person name="Kalinowski J."/>
            <person name="Ruckert C."/>
        </authorList>
    </citation>
    <scope>NUCLEOTIDE SEQUENCE</scope>
    <source>
        <strain evidence="9">KCTC 32296</strain>
    </source>
</reference>
<feature type="chain" id="PRO_5037919729" description="Chitooligosaccharide deacetylase" evidence="7">
    <location>
        <begin position="22"/>
        <end position="242"/>
    </location>
</feature>
<dbReference type="Gene3D" id="3.20.20.370">
    <property type="entry name" value="Glycoside hydrolase/deacetylase"/>
    <property type="match status" value="1"/>
</dbReference>
<dbReference type="SUPFAM" id="SSF88713">
    <property type="entry name" value="Glycoside hydrolase/deacetylase"/>
    <property type="match status" value="1"/>
</dbReference>
<dbReference type="AlphaFoldDB" id="A0A918UQA7"/>
<evidence type="ECO:0000313" key="10">
    <source>
        <dbReference type="Proteomes" id="UP000662572"/>
    </source>
</evidence>
<dbReference type="GO" id="GO:0016020">
    <property type="term" value="C:membrane"/>
    <property type="evidence" value="ECO:0007669"/>
    <property type="project" value="TreeGrafter"/>
</dbReference>
<dbReference type="GO" id="GO:0046872">
    <property type="term" value="F:metal ion binding"/>
    <property type="evidence" value="ECO:0007669"/>
    <property type="project" value="UniProtKB-KW"/>
</dbReference>
<comment type="caution">
    <text evidence="9">The sequence shown here is derived from an EMBL/GenBank/DDBJ whole genome shotgun (WGS) entry which is preliminary data.</text>
</comment>
<dbReference type="GO" id="GO:0016810">
    <property type="term" value="F:hydrolase activity, acting on carbon-nitrogen (but not peptide) bonds"/>
    <property type="evidence" value="ECO:0007669"/>
    <property type="project" value="InterPro"/>
</dbReference>
<dbReference type="PANTHER" id="PTHR10587:SF133">
    <property type="entry name" value="CHITIN DEACETYLASE 1-RELATED"/>
    <property type="match status" value="1"/>
</dbReference>
<evidence type="ECO:0000256" key="6">
    <source>
        <dbReference type="ARBA" id="ARBA00032976"/>
    </source>
</evidence>
<accession>A0A918UQA7</accession>
<evidence type="ECO:0000313" key="9">
    <source>
        <dbReference type="EMBL" id="GGZ26841.1"/>
    </source>
</evidence>
<evidence type="ECO:0000256" key="1">
    <source>
        <dbReference type="ARBA" id="ARBA00003236"/>
    </source>
</evidence>
<dbReference type="InterPro" id="IPR002509">
    <property type="entry name" value="NODB_dom"/>
</dbReference>
<evidence type="ECO:0000256" key="5">
    <source>
        <dbReference type="ARBA" id="ARBA00022801"/>
    </source>
</evidence>
<reference evidence="9" key="2">
    <citation type="submission" date="2020-09" db="EMBL/GenBank/DDBJ databases">
        <authorList>
            <person name="Sun Q."/>
            <person name="Kim S."/>
        </authorList>
    </citation>
    <scope>NUCLEOTIDE SEQUENCE</scope>
    <source>
        <strain evidence="9">KCTC 32296</strain>
    </source>
</reference>